<evidence type="ECO:0000313" key="2">
    <source>
        <dbReference type="Proteomes" id="UP001165064"/>
    </source>
</evidence>
<dbReference type="EMBL" id="BSXS01004844">
    <property type="protein sequence ID" value="GME83577.1"/>
    <property type="molecule type" value="Genomic_DNA"/>
</dbReference>
<sequence>MKRMSVFELEYFPPTSSRLLPVTRVIMTHLTLDKKTLEILKFLLDWNSLLTQQPIGGAISEIYFYFISTSQSRGKDKVSWLQFIKGLRTINKICNGNALCCQPSNALQFTYVDPFQCFNRIVDINRLALSLIMKSIKPNSFKSSNNNSSNTVPINNNTGMNSNNTNTSSNVLEPINGVNHANHSHSSSHSSTSSHSIASATTQSTGNTSMVSDISQEGSETVPLVEVPKDRAKRLEMLMDLIDGSKTKIGAASNDIYPCQTVTNSKLTPKSASDIYTTTSKFSTRSIIDPTYSFR</sequence>
<accession>A0ACB5T879</accession>
<evidence type="ECO:0000313" key="1">
    <source>
        <dbReference type="EMBL" id="GME83577.1"/>
    </source>
</evidence>
<organism evidence="1 2">
    <name type="scientific">Ambrosiozyma monospora</name>
    <name type="common">Yeast</name>
    <name type="synonym">Endomycopsis monosporus</name>
    <dbReference type="NCBI Taxonomy" id="43982"/>
    <lineage>
        <taxon>Eukaryota</taxon>
        <taxon>Fungi</taxon>
        <taxon>Dikarya</taxon>
        <taxon>Ascomycota</taxon>
        <taxon>Saccharomycotina</taxon>
        <taxon>Pichiomycetes</taxon>
        <taxon>Pichiales</taxon>
        <taxon>Pichiaceae</taxon>
        <taxon>Ambrosiozyma</taxon>
    </lineage>
</organism>
<name>A0ACB5T879_AMBMO</name>
<keyword evidence="2" id="KW-1185">Reference proteome</keyword>
<dbReference type="Proteomes" id="UP001165064">
    <property type="component" value="Unassembled WGS sequence"/>
</dbReference>
<proteinExistence type="predicted"/>
<gene>
    <name evidence="1" type="ORF">Amon02_000626300</name>
</gene>
<comment type="caution">
    <text evidence="1">The sequence shown here is derived from an EMBL/GenBank/DDBJ whole genome shotgun (WGS) entry which is preliminary data.</text>
</comment>
<protein>
    <submittedName>
        <fullName evidence="1">Unnamed protein product</fullName>
    </submittedName>
</protein>
<reference evidence="1" key="1">
    <citation type="submission" date="2023-04" db="EMBL/GenBank/DDBJ databases">
        <title>Ambrosiozyma monospora NBRC 10751.</title>
        <authorList>
            <person name="Ichikawa N."/>
            <person name="Sato H."/>
            <person name="Tonouchi N."/>
        </authorList>
    </citation>
    <scope>NUCLEOTIDE SEQUENCE</scope>
    <source>
        <strain evidence="1">NBRC 10751</strain>
    </source>
</reference>